<organism evidence="4 5">
    <name type="scientific">Neogobius melanostomus</name>
    <name type="common">round goby</name>
    <dbReference type="NCBI Taxonomy" id="47308"/>
    <lineage>
        <taxon>Eukaryota</taxon>
        <taxon>Metazoa</taxon>
        <taxon>Chordata</taxon>
        <taxon>Craniata</taxon>
        <taxon>Vertebrata</taxon>
        <taxon>Euteleostomi</taxon>
        <taxon>Actinopterygii</taxon>
        <taxon>Neopterygii</taxon>
        <taxon>Teleostei</taxon>
        <taxon>Neoteleostei</taxon>
        <taxon>Acanthomorphata</taxon>
        <taxon>Gobiaria</taxon>
        <taxon>Gobiiformes</taxon>
        <taxon>Gobioidei</taxon>
        <taxon>Gobiidae</taxon>
        <taxon>Benthophilinae</taxon>
        <taxon>Neogobiini</taxon>
        <taxon>Neogobius</taxon>
    </lineage>
</organism>
<dbReference type="PANTHER" id="PTHR13610">
    <property type="entry name" value="METHYLTRANSFERASE DOMAIN-CONTAINING PROTEIN"/>
    <property type="match status" value="1"/>
</dbReference>
<evidence type="ECO:0000313" key="5">
    <source>
        <dbReference type="Proteomes" id="UP000694523"/>
    </source>
</evidence>
<dbReference type="GO" id="GO:0005739">
    <property type="term" value="C:mitochondrion"/>
    <property type="evidence" value="ECO:0007669"/>
    <property type="project" value="TreeGrafter"/>
</dbReference>
<dbReference type="GO" id="GO:1905706">
    <property type="term" value="P:regulation of mitochondrial ATP synthesis coupled proton transport"/>
    <property type="evidence" value="ECO:0007669"/>
    <property type="project" value="TreeGrafter"/>
</dbReference>
<name>A0A8C6UTA1_9GOBI</name>
<evidence type="ECO:0000313" key="4">
    <source>
        <dbReference type="Ensembl" id="ENSNMLP00000039787.1"/>
    </source>
</evidence>
<reference evidence="4" key="2">
    <citation type="submission" date="2025-09" db="UniProtKB">
        <authorList>
            <consortium name="Ensembl"/>
        </authorList>
    </citation>
    <scope>IDENTIFICATION</scope>
</reference>
<accession>A0A8C6UTA1</accession>
<proteinExistence type="predicted"/>
<dbReference type="GO" id="GO:0032259">
    <property type="term" value="P:methylation"/>
    <property type="evidence" value="ECO:0007669"/>
    <property type="project" value="UniProtKB-KW"/>
</dbReference>
<dbReference type="GO" id="GO:0016279">
    <property type="term" value="F:protein-lysine N-methyltransferase activity"/>
    <property type="evidence" value="ECO:0007669"/>
    <property type="project" value="InterPro"/>
</dbReference>
<keyword evidence="1" id="KW-0489">Methyltransferase</keyword>
<evidence type="ECO:0000256" key="1">
    <source>
        <dbReference type="ARBA" id="ARBA00022603"/>
    </source>
</evidence>
<protein>
    <submittedName>
        <fullName evidence="4">Uncharacterized protein</fullName>
    </submittedName>
</protein>
<evidence type="ECO:0000256" key="3">
    <source>
        <dbReference type="ARBA" id="ARBA00022691"/>
    </source>
</evidence>
<dbReference type="Ensembl" id="ENSNMLT00000044273.1">
    <property type="protein sequence ID" value="ENSNMLP00000039787.1"/>
    <property type="gene ID" value="ENSNMLG00000024510.1"/>
</dbReference>
<dbReference type="AlphaFoldDB" id="A0A8C6UTA1"/>
<dbReference type="Proteomes" id="UP000694523">
    <property type="component" value="Unplaced"/>
</dbReference>
<keyword evidence="3" id="KW-0949">S-adenosyl-L-methionine</keyword>
<sequence length="73" mass="8361">MEVLGDKLLKELPDDAFVVACRFPFPRWPPQSSLGSGLDQTWAYDISAVRAMTETQQKHQKHVQTPIKKFCRS</sequence>
<keyword evidence="5" id="KW-1185">Reference proteome</keyword>
<dbReference type="PANTHER" id="PTHR13610:SF18">
    <property type="entry name" value="SI:DKEY-190G11.3"/>
    <property type="match status" value="1"/>
</dbReference>
<reference evidence="4" key="1">
    <citation type="submission" date="2025-08" db="UniProtKB">
        <authorList>
            <consortium name="Ensembl"/>
        </authorList>
    </citation>
    <scope>IDENTIFICATION</scope>
</reference>
<keyword evidence="2" id="KW-0808">Transferase</keyword>
<evidence type="ECO:0000256" key="2">
    <source>
        <dbReference type="ARBA" id="ARBA00022679"/>
    </source>
</evidence>
<dbReference type="InterPro" id="IPR026170">
    <property type="entry name" value="FAM173A/B"/>
</dbReference>